<feature type="transmembrane region" description="Helical" evidence="2">
    <location>
        <begin position="340"/>
        <end position="365"/>
    </location>
</feature>
<dbReference type="OrthoDB" id="2396694at2759"/>
<feature type="transmembrane region" description="Helical" evidence="2">
    <location>
        <begin position="12"/>
        <end position="35"/>
    </location>
</feature>
<organism evidence="3 4">
    <name type="scientific">Hyaloscypha variabilis (strain UAMH 11265 / GT02V1 / F)</name>
    <name type="common">Meliniomyces variabilis</name>
    <dbReference type="NCBI Taxonomy" id="1149755"/>
    <lineage>
        <taxon>Eukaryota</taxon>
        <taxon>Fungi</taxon>
        <taxon>Dikarya</taxon>
        <taxon>Ascomycota</taxon>
        <taxon>Pezizomycotina</taxon>
        <taxon>Leotiomycetes</taxon>
        <taxon>Helotiales</taxon>
        <taxon>Hyaloscyphaceae</taxon>
        <taxon>Hyaloscypha</taxon>
        <taxon>Hyaloscypha variabilis</taxon>
    </lineage>
</organism>
<accession>A0A2J6S5A8</accession>
<dbReference type="EMBL" id="KZ613939">
    <property type="protein sequence ID" value="PMD45955.1"/>
    <property type="molecule type" value="Genomic_DNA"/>
</dbReference>
<dbReference type="AlphaFoldDB" id="A0A2J6S5A8"/>
<gene>
    <name evidence="3" type="ORF">L207DRAFT_561426</name>
</gene>
<evidence type="ECO:0000256" key="2">
    <source>
        <dbReference type="SAM" id="Phobius"/>
    </source>
</evidence>
<dbReference type="Proteomes" id="UP000235786">
    <property type="component" value="Unassembled WGS sequence"/>
</dbReference>
<name>A0A2J6S5A8_HYAVF</name>
<feature type="region of interest" description="Disordered" evidence="1">
    <location>
        <begin position="79"/>
        <end position="107"/>
    </location>
</feature>
<protein>
    <submittedName>
        <fullName evidence="3">Uncharacterized protein</fullName>
    </submittedName>
</protein>
<evidence type="ECO:0000313" key="3">
    <source>
        <dbReference type="EMBL" id="PMD45955.1"/>
    </source>
</evidence>
<keyword evidence="2" id="KW-0812">Transmembrane</keyword>
<keyword evidence="2" id="KW-0472">Membrane</keyword>
<keyword evidence="2" id="KW-1133">Transmembrane helix</keyword>
<feature type="transmembrane region" description="Helical" evidence="2">
    <location>
        <begin position="263"/>
        <end position="283"/>
    </location>
</feature>
<proteinExistence type="predicted"/>
<keyword evidence="4" id="KW-1185">Reference proteome</keyword>
<sequence>MVPDQYKCYDAPYGAVGLISDLISIYMIITVPFVINLVNAIRCLGAGRWPLGLIAVGKSVLGLLWGWFVLATAPDPTKTMQSSGNADAGGGNDINTEDASVGTAGVGQEEVITGNPSYREAAVQVGDGWAQMVGEYLPSYSVVDPSIMLHDLSRADSQPSPSASDIESAFHPTISIDIGHEDLDAESSHDQSSCAPEEVAADNLLSSTDPAHSSPEISSETAQTLAEHDFIPQEAADGEASEPLLSKSTKPNGKPNIIDGIKFAILNISLTSSILASSIFLAVQSVRSGIGSPRIIGVGFLIVFLAYFSLISATTSFRVWKSLKTDRNLRKAFEKANWQVYVSLTIASLELLSILYCDLILGIVAGQASGVGFWG</sequence>
<evidence type="ECO:0000256" key="1">
    <source>
        <dbReference type="SAM" id="MobiDB-lite"/>
    </source>
</evidence>
<feature type="transmembrane region" description="Helical" evidence="2">
    <location>
        <begin position="47"/>
        <end position="70"/>
    </location>
</feature>
<reference evidence="3 4" key="1">
    <citation type="submission" date="2016-04" db="EMBL/GenBank/DDBJ databases">
        <title>A degradative enzymes factory behind the ericoid mycorrhizal symbiosis.</title>
        <authorList>
            <consortium name="DOE Joint Genome Institute"/>
            <person name="Martino E."/>
            <person name="Morin E."/>
            <person name="Grelet G."/>
            <person name="Kuo A."/>
            <person name="Kohler A."/>
            <person name="Daghino S."/>
            <person name="Barry K."/>
            <person name="Choi C."/>
            <person name="Cichocki N."/>
            <person name="Clum A."/>
            <person name="Copeland A."/>
            <person name="Hainaut M."/>
            <person name="Haridas S."/>
            <person name="Labutti K."/>
            <person name="Lindquist E."/>
            <person name="Lipzen A."/>
            <person name="Khouja H.-R."/>
            <person name="Murat C."/>
            <person name="Ohm R."/>
            <person name="Olson A."/>
            <person name="Spatafora J."/>
            <person name="Veneault-Fourrey C."/>
            <person name="Henrissat B."/>
            <person name="Grigoriev I."/>
            <person name="Martin F."/>
            <person name="Perotto S."/>
        </authorList>
    </citation>
    <scope>NUCLEOTIDE SEQUENCE [LARGE SCALE GENOMIC DNA]</scope>
    <source>
        <strain evidence="3 4">F</strain>
    </source>
</reference>
<evidence type="ECO:0000313" key="4">
    <source>
        <dbReference type="Proteomes" id="UP000235786"/>
    </source>
</evidence>
<feature type="transmembrane region" description="Helical" evidence="2">
    <location>
        <begin position="295"/>
        <end position="320"/>
    </location>
</feature>